<dbReference type="Pfam" id="PF05935">
    <property type="entry name" value="Arylsulfotrans"/>
    <property type="match status" value="1"/>
</dbReference>
<dbReference type="PANTHER" id="PTHR35340">
    <property type="entry name" value="PQQ ENZYME REPEAT PROTEIN-RELATED"/>
    <property type="match status" value="1"/>
</dbReference>
<accession>A0ABW1SIG9</accession>
<dbReference type="InterPro" id="IPR010262">
    <property type="entry name" value="Arylsulfotransferase_bact"/>
</dbReference>
<dbReference type="SUPFAM" id="SSF50969">
    <property type="entry name" value="YVTN repeat-like/Quinoprotein amine dehydrogenase"/>
    <property type="match status" value="1"/>
</dbReference>
<dbReference type="PANTHER" id="PTHR35340:SF10">
    <property type="entry name" value="CYTOPLASMIC PROTEIN"/>
    <property type="match status" value="1"/>
</dbReference>
<comment type="caution">
    <text evidence="2">The sequence shown here is derived from an EMBL/GenBank/DDBJ whole genome shotgun (WGS) entry which is preliminary data.</text>
</comment>
<feature type="domain" description="Arylsulfotransferase N-terminal" evidence="1">
    <location>
        <begin position="91"/>
        <end position="175"/>
    </location>
</feature>
<dbReference type="RefSeq" id="WP_137615156.1">
    <property type="nucleotide sequence ID" value="NZ_BJDI01000002.1"/>
</dbReference>
<dbReference type="Pfam" id="PF17425">
    <property type="entry name" value="Arylsulfotran_N"/>
    <property type="match status" value="1"/>
</dbReference>
<keyword evidence="3" id="KW-1185">Reference proteome</keyword>
<dbReference type="InterPro" id="IPR035391">
    <property type="entry name" value="Arylsulfotran_N"/>
</dbReference>
<evidence type="ECO:0000259" key="1">
    <source>
        <dbReference type="Pfam" id="PF17425"/>
    </source>
</evidence>
<evidence type="ECO:0000313" key="2">
    <source>
        <dbReference type="EMBL" id="MFC6201511.1"/>
    </source>
</evidence>
<reference evidence="3" key="1">
    <citation type="journal article" date="2019" name="Int. J. Syst. Evol. Microbiol.">
        <title>The Global Catalogue of Microorganisms (GCM) 10K type strain sequencing project: providing services to taxonomists for standard genome sequencing and annotation.</title>
        <authorList>
            <consortium name="The Broad Institute Genomics Platform"/>
            <consortium name="The Broad Institute Genome Sequencing Center for Infectious Disease"/>
            <person name="Wu L."/>
            <person name="Ma J."/>
        </authorList>
    </citation>
    <scope>NUCLEOTIDE SEQUENCE [LARGE SCALE GENOMIC DNA]</scope>
    <source>
        <strain evidence="3">CCM 8930</strain>
    </source>
</reference>
<dbReference type="InterPro" id="IPR011044">
    <property type="entry name" value="Quino_amine_DH_bsu"/>
</dbReference>
<dbReference type="Proteomes" id="UP001596171">
    <property type="component" value="Unassembled WGS sequence"/>
</dbReference>
<dbReference type="Gene3D" id="2.60.40.3100">
    <property type="entry name" value="Arylsulphate sulphotransferase monomer, N-terminal domain"/>
    <property type="match status" value="1"/>
</dbReference>
<proteinExistence type="predicted"/>
<dbReference type="EMBL" id="JBHSSE010000016">
    <property type="protein sequence ID" value="MFC6201511.1"/>
    <property type="molecule type" value="Genomic_DNA"/>
</dbReference>
<evidence type="ECO:0000313" key="3">
    <source>
        <dbReference type="Proteomes" id="UP001596171"/>
    </source>
</evidence>
<name>A0ABW1SIG9_9LACO</name>
<organism evidence="2 3">
    <name type="scientific">Lactiplantibacillus nangangensis</name>
    <dbReference type="NCBI Taxonomy" id="2559917"/>
    <lineage>
        <taxon>Bacteria</taxon>
        <taxon>Bacillati</taxon>
        <taxon>Bacillota</taxon>
        <taxon>Bacilli</taxon>
        <taxon>Lactobacillales</taxon>
        <taxon>Lactobacillaceae</taxon>
        <taxon>Lactiplantibacillus</taxon>
    </lineage>
</organism>
<dbReference type="InterPro" id="IPR038477">
    <property type="entry name" value="ASST_N_sf"/>
</dbReference>
<dbReference type="InterPro" id="IPR053143">
    <property type="entry name" value="Arylsulfate_ST"/>
</dbReference>
<protein>
    <submittedName>
        <fullName evidence="2">Aryl-sulfate sulfotransferase</fullName>
    </submittedName>
</protein>
<gene>
    <name evidence="2" type="ORF">ACFP1L_06455</name>
</gene>
<sequence length="585" mass="64494">MHKKGWLTTIVLVILLAIGSFYGYQHQQNSSTSSSSSSATVTTSKVRSAAATTKDINTRLVDTEIKAQSSVTTALKQAAADSSYTLDNIYTKVNPYGVSPLSAVAIFKTTKAAKVSYTVVGKSKGTSITNSESTYSTSHNLTILGLYAGYNNTVKLTVTYKDGTKATKTIRLQTAKLPSSLASVKINVTKANKSKMALGTGNSKLTFMVRTTISGKNQSKNYSFGIDADGAIRWVTTKPTSHIFKQLTNGHLLIWTKSKASNSYFDELVEMDYTGKVYKTYKFNHKSWGKAAGSKKQNHNQVHHDVTELPNGDLIATVSDGSRTYVEDTMIVISHRTGKIIKVINMKNILPSKFYTHYNATSSSKYMGKRDWFHENSVYYDQTDNSLIISSRNQNLVMKIDYKTQKIKWILSGKKRSAWPKAYRKYLLKASGKISWPGGQHAAIVDPTTLGNQSALKLLIFNNNIAVGDTKTSLKASSGKYSEGVEYKINEKTKTIKQVGAYGKSLGKANFANIIGSNRYLSAANRLIDFGWLDGGKAANVIEYDTQTKQEVFNVKLSNLGSGGYVYRSERFSLYPTKHSYGVNE</sequence>